<feature type="chain" id="PRO_5014721554" evidence="1">
    <location>
        <begin position="25"/>
        <end position="500"/>
    </location>
</feature>
<gene>
    <name evidence="2" type="ORF">BC777_3624</name>
</gene>
<sequence>MTYSTPLRSVVCIAALIAGSAAQADVTAAQVWEDWKAQLSLYGEENLSIGAEETSSGTLTVRDLALQLSDTDVTAEVTMQSIVFNEQSDGTVRVTMDESYPMTITGVDGTVVNILISQQNMEMVVGGDPDALNYDITADQYKIALQDIVDGDVTFTGDAEIAMNDLDMTYNTVVDDLRNISYDGTVASIDILVDIQLPGGGGEYITGGGKMVGLATQAEMAMPLDANSDDPDSLVSDGFAMAGGYTIDSADYVFDINAEGDQASGSVSMGASVLTAEINNSTVGYTATTDDVALNIVSGEFPLPIELSLAQYGINFRMPTGDVGTSSDFAFGFDMIDLSISDTIWNLFDAGNVLPRDPATIQMAFSGKAKALFDMFDPEQQEAMNNADMPYELESVTIDTLNVDAAGATVTGEGAFTFDNTDMQSFAPLPRPEGEASVEITGFNALLDNLVAMGLVPEQDVMGARMMVGMFARSTGDDMMETSVEILPNGEVNVNGNRVR</sequence>
<reference evidence="2 3" key="1">
    <citation type="submission" date="2017-11" db="EMBL/GenBank/DDBJ databases">
        <title>Genomic Encyclopedia of Archaeal and Bacterial Type Strains, Phase II (KMG-II): From Individual Species to Whole Genera.</title>
        <authorList>
            <person name="Goeker M."/>
        </authorList>
    </citation>
    <scope>NUCLEOTIDE SEQUENCE [LARGE SCALE GENOMIC DNA]</scope>
    <source>
        <strain evidence="2 3">DSM 29128</strain>
    </source>
</reference>
<comment type="caution">
    <text evidence="2">The sequence shown here is derived from an EMBL/GenBank/DDBJ whole genome shotgun (WGS) entry which is preliminary data.</text>
</comment>
<evidence type="ECO:0000313" key="3">
    <source>
        <dbReference type="Proteomes" id="UP000228531"/>
    </source>
</evidence>
<protein>
    <submittedName>
        <fullName evidence="2">Uncharacterized protein DUF2125</fullName>
    </submittedName>
</protein>
<feature type="signal peptide" evidence="1">
    <location>
        <begin position="1"/>
        <end position="24"/>
    </location>
</feature>
<dbReference type="EMBL" id="PGTY01000004">
    <property type="protein sequence ID" value="PJI84563.1"/>
    <property type="molecule type" value="Genomic_DNA"/>
</dbReference>
<dbReference type="Proteomes" id="UP000228531">
    <property type="component" value="Unassembled WGS sequence"/>
</dbReference>
<organism evidence="2 3">
    <name type="scientific">Yoonia maricola</name>
    <dbReference type="NCBI Taxonomy" id="420999"/>
    <lineage>
        <taxon>Bacteria</taxon>
        <taxon>Pseudomonadati</taxon>
        <taxon>Pseudomonadota</taxon>
        <taxon>Alphaproteobacteria</taxon>
        <taxon>Rhodobacterales</taxon>
        <taxon>Paracoccaceae</taxon>
        <taxon>Yoonia</taxon>
    </lineage>
</organism>
<keyword evidence="1" id="KW-0732">Signal</keyword>
<proteinExistence type="predicted"/>
<accession>A0A2M8W0W8</accession>
<dbReference type="Pfam" id="PF09898">
    <property type="entry name" value="DUF2125"/>
    <property type="match status" value="1"/>
</dbReference>
<dbReference type="RefSeq" id="WP_245834467.1">
    <property type="nucleotide sequence ID" value="NZ_PGTY01000004.1"/>
</dbReference>
<dbReference type="InterPro" id="IPR018666">
    <property type="entry name" value="DUF2125"/>
</dbReference>
<evidence type="ECO:0000313" key="2">
    <source>
        <dbReference type="EMBL" id="PJI84563.1"/>
    </source>
</evidence>
<dbReference type="AlphaFoldDB" id="A0A2M8W0W8"/>
<evidence type="ECO:0000256" key="1">
    <source>
        <dbReference type="SAM" id="SignalP"/>
    </source>
</evidence>
<keyword evidence="3" id="KW-1185">Reference proteome</keyword>
<name>A0A2M8W0W8_9RHOB</name>